<name>A0ABV4CXA4_9BACT</name>
<gene>
    <name evidence="7" type="ORF">AAK873_10180</name>
</gene>
<evidence type="ECO:0000313" key="8">
    <source>
        <dbReference type="Proteomes" id="UP001565200"/>
    </source>
</evidence>
<feature type="signal peptide" evidence="5">
    <location>
        <begin position="1"/>
        <end position="19"/>
    </location>
</feature>
<dbReference type="SUPFAM" id="SSF52833">
    <property type="entry name" value="Thioredoxin-like"/>
    <property type="match status" value="1"/>
</dbReference>
<dbReference type="InterPro" id="IPR000866">
    <property type="entry name" value="AhpC/TSA"/>
</dbReference>
<dbReference type="EMBL" id="JBCLPP010000028">
    <property type="protein sequence ID" value="MEY8245981.1"/>
    <property type="molecule type" value="Genomic_DNA"/>
</dbReference>
<evidence type="ECO:0000313" key="7">
    <source>
        <dbReference type="EMBL" id="MEY8245981.1"/>
    </source>
</evidence>
<proteinExistence type="predicted"/>
<dbReference type="PROSITE" id="PS00194">
    <property type="entry name" value="THIOREDOXIN_1"/>
    <property type="match status" value="1"/>
</dbReference>
<reference evidence="7 8" key="1">
    <citation type="submission" date="2024-03" db="EMBL/GenBank/DDBJ databases">
        <title>Mouse gut bacterial collection (mGBC) of GemPharmatech.</title>
        <authorList>
            <person name="He Y."/>
            <person name="Dong L."/>
            <person name="Wu D."/>
            <person name="Gao X."/>
            <person name="Lin Z."/>
        </authorList>
    </citation>
    <scope>NUCLEOTIDE SEQUENCE [LARGE SCALE GENOMIC DNA]</scope>
    <source>
        <strain evidence="7 8">54-13</strain>
    </source>
</reference>
<dbReference type="InterPro" id="IPR036249">
    <property type="entry name" value="Thioredoxin-like_sf"/>
</dbReference>
<dbReference type="CDD" id="cd02966">
    <property type="entry name" value="TlpA_like_family"/>
    <property type="match status" value="1"/>
</dbReference>
<evidence type="ECO:0000256" key="1">
    <source>
        <dbReference type="ARBA" id="ARBA00004196"/>
    </source>
</evidence>
<dbReference type="Pfam" id="PF00578">
    <property type="entry name" value="AhpC-TSA"/>
    <property type="match status" value="1"/>
</dbReference>
<feature type="domain" description="Thioredoxin" evidence="6">
    <location>
        <begin position="204"/>
        <end position="343"/>
    </location>
</feature>
<dbReference type="InterPro" id="IPR013766">
    <property type="entry name" value="Thioredoxin_domain"/>
</dbReference>
<dbReference type="PANTHER" id="PTHR42852">
    <property type="entry name" value="THIOL:DISULFIDE INTERCHANGE PROTEIN DSBE"/>
    <property type="match status" value="1"/>
</dbReference>
<keyword evidence="8" id="KW-1185">Reference proteome</keyword>
<keyword evidence="2" id="KW-0201">Cytochrome c-type biogenesis</keyword>
<feature type="chain" id="PRO_5045925464" evidence="5">
    <location>
        <begin position="20"/>
        <end position="347"/>
    </location>
</feature>
<sequence>MRFSILLLGAATLMTVSCARNQSQGEPYTVTAKVSADDNGKWAYVVNYDSGERIDSVLVADSVISISGTVETPVLARLLVGNQRNGTFVLEPGNISFNDDRMPAGTSVNDLFVKYTASLDSLVKAYQTAESDSARNAIEEAYNAANDRTIAENSTNPIGYFAFVNVAYEYDAAQLDSVLALYPSYGEYKRIKELVEKHKRAAATAAGNKFVDFTVEGDSVQKLSDYVGRGRYTLVDFWASWCGPCRREMPVIKELYDEFNSKGLDVVGVAVWDEPEDSKKAMEQLELPWPQILNAKSVPTDLYGISGIPHIMLVDPEGLIVARGMQGDSLRRVVRETMTAGLQKSND</sequence>
<comment type="subcellular location">
    <subcellularLocation>
        <location evidence="1">Cell envelope</location>
    </subcellularLocation>
</comment>
<evidence type="ECO:0000256" key="4">
    <source>
        <dbReference type="ARBA" id="ARBA00023284"/>
    </source>
</evidence>
<dbReference type="InterPro" id="IPR017937">
    <property type="entry name" value="Thioredoxin_CS"/>
</dbReference>
<evidence type="ECO:0000259" key="6">
    <source>
        <dbReference type="PROSITE" id="PS51352"/>
    </source>
</evidence>
<dbReference type="InterPro" id="IPR050553">
    <property type="entry name" value="Thioredoxin_ResA/DsbE_sf"/>
</dbReference>
<dbReference type="Gene3D" id="3.40.30.10">
    <property type="entry name" value="Glutaredoxin"/>
    <property type="match status" value="1"/>
</dbReference>
<evidence type="ECO:0000256" key="3">
    <source>
        <dbReference type="ARBA" id="ARBA00023157"/>
    </source>
</evidence>
<dbReference type="PROSITE" id="PS51257">
    <property type="entry name" value="PROKAR_LIPOPROTEIN"/>
    <property type="match status" value="1"/>
</dbReference>
<accession>A0ABV4CXA4</accession>
<dbReference type="Proteomes" id="UP001565200">
    <property type="component" value="Unassembled WGS sequence"/>
</dbReference>
<keyword evidence="3" id="KW-1015">Disulfide bond</keyword>
<dbReference type="PANTHER" id="PTHR42852:SF6">
    <property type="entry name" value="THIOL:DISULFIDE INTERCHANGE PROTEIN DSBE"/>
    <property type="match status" value="1"/>
</dbReference>
<dbReference type="InterPro" id="IPR025380">
    <property type="entry name" value="DUF4369"/>
</dbReference>
<dbReference type="PROSITE" id="PS51352">
    <property type="entry name" value="THIOREDOXIN_2"/>
    <property type="match status" value="1"/>
</dbReference>
<dbReference type="RefSeq" id="WP_369863594.1">
    <property type="nucleotide sequence ID" value="NZ_JBCLPP010000028.1"/>
</dbReference>
<dbReference type="Pfam" id="PF14289">
    <property type="entry name" value="DUF4369"/>
    <property type="match status" value="1"/>
</dbReference>
<keyword evidence="5" id="KW-0732">Signal</keyword>
<keyword evidence="4" id="KW-0676">Redox-active center</keyword>
<protein>
    <submittedName>
        <fullName evidence="7">TlpA disulfide reductase family protein</fullName>
    </submittedName>
</protein>
<organism evidence="7 8">
    <name type="scientific">Heminiphilus faecis</name>
    <dbReference type="NCBI Taxonomy" id="2601703"/>
    <lineage>
        <taxon>Bacteria</taxon>
        <taxon>Pseudomonadati</taxon>
        <taxon>Bacteroidota</taxon>
        <taxon>Bacteroidia</taxon>
        <taxon>Bacteroidales</taxon>
        <taxon>Muribaculaceae</taxon>
        <taxon>Heminiphilus</taxon>
    </lineage>
</organism>
<evidence type="ECO:0000256" key="5">
    <source>
        <dbReference type="SAM" id="SignalP"/>
    </source>
</evidence>
<comment type="caution">
    <text evidence="7">The sequence shown here is derived from an EMBL/GenBank/DDBJ whole genome shotgun (WGS) entry which is preliminary data.</text>
</comment>
<evidence type="ECO:0000256" key="2">
    <source>
        <dbReference type="ARBA" id="ARBA00022748"/>
    </source>
</evidence>